<dbReference type="InterPro" id="IPR052517">
    <property type="entry name" value="GlcG_carb_metab_protein"/>
</dbReference>
<dbReference type="InterPro" id="IPR038084">
    <property type="entry name" value="PduO/GlcC-like_sf"/>
</dbReference>
<gene>
    <name evidence="1" type="ORF">PIGHUM_02497</name>
</gene>
<evidence type="ECO:0000313" key="2">
    <source>
        <dbReference type="Proteomes" id="UP000277294"/>
    </source>
</evidence>
<evidence type="ECO:0008006" key="3">
    <source>
        <dbReference type="Google" id="ProtNLM"/>
    </source>
</evidence>
<proteinExistence type="predicted"/>
<reference evidence="1 2" key="1">
    <citation type="submission" date="2018-10" db="EMBL/GenBank/DDBJ databases">
        <authorList>
            <person name="Criscuolo A."/>
        </authorList>
    </citation>
    <scope>NUCLEOTIDE SEQUENCE [LARGE SCALE GENOMIC DNA]</scope>
    <source>
        <strain evidence="1">DnA1</strain>
    </source>
</reference>
<keyword evidence="2" id="KW-1185">Reference proteome</keyword>
<dbReference type="RefSeq" id="WP_124079931.1">
    <property type="nucleotide sequence ID" value="NZ_UWPJ01000018.1"/>
</dbReference>
<organism evidence="1 2">
    <name type="scientific">Pigmentiphaga humi</name>
    <dbReference type="NCBI Taxonomy" id="2478468"/>
    <lineage>
        <taxon>Bacteria</taxon>
        <taxon>Pseudomonadati</taxon>
        <taxon>Pseudomonadota</taxon>
        <taxon>Betaproteobacteria</taxon>
        <taxon>Burkholderiales</taxon>
        <taxon>Alcaligenaceae</taxon>
        <taxon>Pigmentiphaga</taxon>
    </lineage>
</organism>
<sequence>MNISLQDAKALIDAAQAAAVRIDKPITVVVVDTGGFVVATERMDGARPLQPSIATAKAYTSAVMQRPSKMLKGWAESQPGFFAQVSTMGHHPIVATEGGMTIKRNGQLLGGLGVSGGTGDEDQEICDAALHALGYESAFAEWNTIKKD</sequence>
<dbReference type="InterPro" id="IPR005624">
    <property type="entry name" value="PduO/GlcC-like"/>
</dbReference>
<dbReference type="SUPFAM" id="SSF143744">
    <property type="entry name" value="GlcG-like"/>
    <property type="match status" value="1"/>
</dbReference>
<dbReference type="Proteomes" id="UP000277294">
    <property type="component" value="Unassembled WGS sequence"/>
</dbReference>
<evidence type="ECO:0000313" key="1">
    <source>
        <dbReference type="EMBL" id="VCU70425.1"/>
    </source>
</evidence>
<dbReference type="Gene3D" id="3.30.450.150">
    <property type="entry name" value="Haem-degrading domain"/>
    <property type="match status" value="1"/>
</dbReference>
<dbReference type="OrthoDB" id="7222954at2"/>
<dbReference type="Pfam" id="PF03928">
    <property type="entry name" value="HbpS-like"/>
    <property type="match status" value="1"/>
</dbReference>
<dbReference type="PANTHER" id="PTHR34309:SF1">
    <property type="entry name" value="PROTEIN GLCG"/>
    <property type="match status" value="1"/>
</dbReference>
<dbReference type="EMBL" id="UWPJ01000018">
    <property type="protein sequence ID" value="VCU70425.1"/>
    <property type="molecule type" value="Genomic_DNA"/>
</dbReference>
<name>A0A3P4B5I2_9BURK</name>
<protein>
    <recommendedName>
        <fullName evidence="3">Heme-binding protein</fullName>
    </recommendedName>
</protein>
<dbReference type="PANTHER" id="PTHR34309">
    <property type="entry name" value="SLR1406 PROTEIN"/>
    <property type="match status" value="1"/>
</dbReference>
<dbReference type="AlphaFoldDB" id="A0A3P4B5I2"/>
<accession>A0A3P4B5I2</accession>